<accession>A0A1A8YJE3</accession>
<evidence type="ECO:0000313" key="2">
    <source>
        <dbReference type="Proteomes" id="UP000078550"/>
    </source>
</evidence>
<dbReference type="AlphaFoldDB" id="A0A1A8YJE3"/>
<organism evidence="1 2">
    <name type="scientific">Plasmodium ovale wallikeri</name>
    <dbReference type="NCBI Taxonomy" id="864142"/>
    <lineage>
        <taxon>Eukaryota</taxon>
        <taxon>Sar</taxon>
        <taxon>Alveolata</taxon>
        <taxon>Apicomplexa</taxon>
        <taxon>Aconoidasida</taxon>
        <taxon>Haemosporida</taxon>
        <taxon>Plasmodiidae</taxon>
        <taxon>Plasmodium</taxon>
        <taxon>Plasmodium (Plasmodium)</taxon>
    </lineage>
</organism>
<sequence>MNPVKCLKIVRRGKVGATQGKSYIDIELPDDWLPPWMCSDNSFCREMLPIETKKKKKKKKKGRRERGNMIKCGKVHFLNYACQERKKNSRLRPLPPQEWTPTYVVIHSNFFIHGRSRCTNV</sequence>
<reference evidence="2" key="1">
    <citation type="submission" date="2016-05" db="EMBL/GenBank/DDBJ databases">
        <authorList>
            <person name="Naeem Raeece"/>
        </authorList>
    </citation>
    <scope>NUCLEOTIDE SEQUENCE [LARGE SCALE GENOMIC DNA]</scope>
</reference>
<name>A0A1A8YJE3_PLAOA</name>
<protein>
    <submittedName>
        <fullName evidence="1">Uncharacterized protein</fullName>
    </submittedName>
</protein>
<dbReference type="Proteomes" id="UP000078550">
    <property type="component" value="Unassembled WGS sequence"/>
</dbReference>
<evidence type="ECO:0000313" key="1">
    <source>
        <dbReference type="EMBL" id="SBT31459.1"/>
    </source>
</evidence>
<gene>
    <name evidence="1" type="ORF">POVWA2_004340</name>
</gene>
<dbReference type="EMBL" id="FLRE01000017">
    <property type="protein sequence ID" value="SBT31459.1"/>
    <property type="molecule type" value="Genomic_DNA"/>
</dbReference>
<proteinExistence type="predicted"/>